<dbReference type="SUPFAM" id="SSF50729">
    <property type="entry name" value="PH domain-like"/>
    <property type="match status" value="1"/>
</dbReference>
<dbReference type="SMART" id="SM00320">
    <property type="entry name" value="WD40"/>
    <property type="match status" value="1"/>
</dbReference>
<keyword evidence="1 3" id="KW-0853">WD repeat</keyword>
<gene>
    <name evidence="8" type="ORF">XDN619_LOCUS12180</name>
</gene>
<dbReference type="FunFam" id="1.10.1540.10:FF:000001">
    <property type="entry name" value="neurobeachin isoform X1"/>
    <property type="match status" value="1"/>
</dbReference>
<reference evidence="8" key="1">
    <citation type="submission" date="2021-02" db="EMBL/GenBank/DDBJ databases">
        <authorList>
            <person name="Nowell W R."/>
        </authorList>
    </citation>
    <scope>NUCLEOTIDE SEQUENCE</scope>
</reference>
<evidence type="ECO:0000256" key="3">
    <source>
        <dbReference type="PROSITE-ProRule" id="PRU00221"/>
    </source>
</evidence>
<dbReference type="SUPFAM" id="SSF50978">
    <property type="entry name" value="WD40 repeat-like"/>
    <property type="match status" value="1"/>
</dbReference>
<dbReference type="InterPro" id="IPR023362">
    <property type="entry name" value="PH-BEACH_dom"/>
</dbReference>
<feature type="repeat" description="WD" evidence="3">
    <location>
        <begin position="1279"/>
        <end position="1313"/>
    </location>
</feature>
<feature type="domain" description="BEACH-type PH" evidence="7">
    <location>
        <begin position="717"/>
        <end position="812"/>
    </location>
</feature>
<organism evidence="8 9">
    <name type="scientific">Rotaria magnacalcarata</name>
    <dbReference type="NCBI Taxonomy" id="392030"/>
    <lineage>
        <taxon>Eukaryota</taxon>
        <taxon>Metazoa</taxon>
        <taxon>Spiralia</taxon>
        <taxon>Gnathifera</taxon>
        <taxon>Rotifera</taxon>
        <taxon>Eurotatoria</taxon>
        <taxon>Bdelloidea</taxon>
        <taxon>Philodinida</taxon>
        <taxon>Philodinidae</taxon>
        <taxon>Rotaria</taxon>
    </lineage>
</organism>
<protein>
    <submittedName>
        <fullName evidence="8">Uncharacterized protein</fullName>
    </submittedName>
</protein>
<dbReference type="CDD" id="cd06071">
    <property type="entry name" value="Beach"/>
    <property type="match status" value="1"/>
</dbReference>
<dbReference type="PROSITE" id="PS50082">
    <property type="entry name" value="WD_REPEATS_2"/>
    <property type="match status" value="1"/>
</dbReference>
<dbReference type="Pfam" id="PF02138">
    <property type="entry name" value="Beach"/>
    <property type="match status" value="1"/>
</dbReference>
<evidence type="ECO:0000259" key="7">
    <source>
        <dbReference type="PROSITE" id="PS51783"/>
    </source>
</evidence>
<dbReference type="Pfam" id="PF14844">
    <property type="entry name" value="PH_BEACH"/>
    <property type="match status" value="1"/>
</dbReference>
<dbReference type="InterPro" id="IPR036372">
    <property type="entry name" value="BEACH_dom_sf"/>
</dbReference>
<evidence type="ECO:0000313" key="8">
    <source>
        <dbReference type="EMBL" id="CAF2069123.1"/>
    </source>
</evidence>
<evidence type="ECO:0000256" key="4">
    <source>
        <dbReference type="SAM" id="Coils"/>
    </source>
</evidence>
<sequence length="1313" mass="151952">MEQKLIEILPKDWNIYIVNGHVPPVTTALRKQIKRLAPGLDQATGGKPILVLLCFSHGYIVKPHRQNKRNIIQTGSPNSNNNAPLQQVKTTSSDRMPTDDSNNTMLLQSVVKSMTPVALPIQNRTTQPDIAENVNDTVILRSIENVVTPIALQIEEESDEHNYTHMYSKISPVEPKAVDVMSTCGPTPNADDRTMNQDFEKLQIEPLVMSISSSPPRPSLKQAITTTQAYDYNMFDIVDNNYDTNAGEDFVYDDKDQMDIADVSLEIFDEHEADFIRKVRDENNKIIAGWDEEVDKLKNHLKRLKQETNTVNKELKKVTMKRQQEILTLHEKLNDTIAMLKSKKSRAVHSKKPVKRPGIKIVVSKATTGYENNCCEKLTLVDDFLSQTRGINDRTTESFVNDTMLIFEENGTRDQPLSTLVSHDEHWTETSLSGLNVVLTLLAFHRPLNGREEAAYLLSNVNKIFSTISQYDDSDHVGFLLPVMKTIIDKSYEILQMNVQIPNIPLHRATSTVLDDFRQYCLSSNSQEWQMFIQRHIEPLAEHYRSMSIRPFHMNMKIWWNNCHEMMMIGNHIIAQWRLRRHADQQRILQLAKQRRIHQLHVEKEWTNREKYIYDERGPWSNEKIPNERHWMLSDRENIHRMRCKLVENNDFNKHEDASRLRDNLGIDSIDESRQSLLEESFKNKNLLIQQEILYGNVIDEQELAAVANETQSLLLEEKEKMIIGTQCSLITSTLVTEGKLEITNKYIYFFDTQSKTCCQNDFKYPLSWLQDVHLRRYNLRPSALEFFLLDQTNFLINFDKKLRRQTYQKIMSLKLPGMKSVFSNLSITLTPQDILKESKLTEKWVSREISNFDYLMMLNTIAGRTFNDLNQYPVFPWILKDYLSETLDINDPNVFRDFSKPIGIQNPKHMEDVRLKYEAFDDPTGLMKKFHYGTHYSNAASVMHYLIRMEPFTTLHIQSQSGKFDIADRQFHSFQSAWLNIMDSPNEVKELIPEFFYSSEFLINSNKFDLGKLQITNQIVNDVQLPPWAHDSPEEFIRLHRLALESDYVSAHLHQWIDLIFGYKQTGQAAVDALNVFMYCSYEKAVDVDAIEDPVTREAIEGMIQNFGQIPSQLLMEPHPHRQTREQAAFEIESQGRALNIFQNLTHIRAFFVEITPANDKLCDPITFISIPKNQVRSFMQQGIPDTLITVSINGVVGNNGWQPYDKSLSNFFTFERDPTLQTERNRHIIAAPFSPSLEINSRLFAVSHDAKFVFSGGHWDWSLRVYSLSKSKMISSLIHHTDIITCLTLDSTGYILVTGSRDTTCVIWNEG</sequence>
<evidence type="ECO:0000259" key="6">
    <source>
        <dbReference type="PROSITE" id="PS50197"/>
    </source>
</evidence>
<accession>A0A816R201</accession>
<dbReference type="Gene3D" id="1.10.1540.10">
    <property type="entry name" value="BEACH domain"/>
    <property type="match status" value="1"/>
</dbReference>
<dbReference type="Pfam" id="PF20426">
    <property type="entry name" value="NBCH_WD40"/>
    <property type="match status" value="1"/>
</dbReference>
<comment type="caution">
    <text evidence="8">The sequence shown here is derived from an EMBL/GenBank/DDBJ whole genome shotgun (WGS) entry which is preliminary data.</text>
</comment>
<dbReference type="PROSITE" id="PS50294">
    <property type="entry name" value="WD_REPEATS_REGION"/>
    <property type="match status" value="1"/>
</dbReference>
<evidence type="ECO:0000256" key="5">
    <source>
        <dbReference type="SAM" id="MobiDB-lite"/>
    </source>
</evidence>
<dbReference type="Gene3D" id="2.30.29.30">
    <property type="entry name" value="Pleckstrin-homology domain (PH domain)/Phosphotyrosine-binding domain (PTB)"/>
    <property type="match status" value="1"/>
</dbReference>
<dbReference type="InterPro" id="IPR001680">
    <property type="entry name" value="WD40_rpt"/>
</dbReference>
<dbReference type="PANTHER" id="PTHR13743:SF112">
    <property type="entry name" value="BEACH DOMAIN-CONTAINING PROTEIN"/>
    <property type="match status" value="1"/>
</dbReference>
<dbReference type="GO" id="GO:0016020">
    <property type="term" value="C:membrane"/>
    <property type="evidence" value="ECO:0007669"/>
    <property type="project" value="TreeGrafter"/>
</dbReference>
<evidence type="ECO:0000256" key="2">
    <source>
        <dbReference type="ARBA" id="ARBA00022737"/>
    </source>
</evidence>
<keyword evidence="4" id="KW-0175">Coiled coil</keyword>
<dbReference type="SUPFAM" id="SSF81837">
    <property type="entry name" value="BEACH domain"/>
    <property type="match status" value="1"/>
</dbReference>
<dbReference type="GO" id="GO:0019901">
    <property type="term" value="F:protein kinase binding"/>
    <property type="evidence" value="ECO:0007669"/>
    <property type="project" value="TreeGrafter"/>
</dbReference>
<dbReference type="PANTHER" id="PTHR13743">
    <property type="entry name" value="BEIGE/BEACH-RELATED"/>
    <property type="match status" value="1"/>
</dbReference>
<dbReference type="EMBL" id="CAJNRG010004782">
    <property type="protein sequence ID" value="CAF2069123.1"/>
    <property type="molecule type" value="Genomic_DNA"/>
</dbReference>
<dbReference type="InterPro" id="IPR000409">
    <property type="entry name" value="BEACH_dom"/>
</dbReference>
<feature type="non-terminal residue" evidence="8">
    <location>
        <position position="1313"/>
    </location>
</feature>
<dbReference type="SMART" id="SM01026">
    <property type="entry name" value="Beach"/>
    <property type="match status" value="1"/>
</dbReference>
<feature type="region of interest" description="Disordered" evidence="5">
    <location>
        <begin position="70"/>
        <end position="98"/>
    </location>
</feature>
<dbReference type="PROSITE" id="PS51783">
    <property type="entry name" value="PH_BEACH"/>
    <property type="match status" value="1"/>
</dbReference>
<dbReference type="InterPro" id="IPR050865">
    <property type="entry name" value="BEACH_Domain"/>
</dbReference>
<dbReference type="CDD" id="cd01201">
    <property type="entry name" value="PH_BEACH"/>
    <property type="match status" value="1"/>
</dbReference>
<dbReference type="Pfam" id="PF16057">
    <property type="entry name" value="DUF4800"/>
    <property type="match status" value="1"/>
</dbReference>
<evidence type="ECO:0000313" key="9">
    <source>
        <dbReference type="Proteomes" id="UP000663887"/>
    </source>
</evidence>
<name>A0A816R201_9BILA</name>
<dbReference type="InterPro" id="IPR046851">
    <property type="entry name" value="NBCH_WD40"/>
</dbReference>
<dbReference type="Proteomes" id="UP000663887">
    <property type="component" value="Unassembled WGS sequence"/>
</dbReference>
<dbReference type="InterPro" id="IPR011993">
    <property type="entry name" value="PH-like_dom_sf"/>
</dbReference>
<evidence type="ECO:0000256" key="1">
    <source>
        <dbReference type="ARBA" id="ARBA00022574"/>
    </source>
</evidence>
<dbReference type="GO" id="GO:0005829">
    <property type="term" value="C:cytosol"/>
    <property type="evidence" value="ECO:0007669"/>
    <property type="project" value="TreeGrafter"/>
</dbReference>
<dbReference type="Gene3D" id="2.130.10.10">
    <property type="entry name" value="YVTN repeat-like/Quinoprotein amine dehydrogenase"/>
    <property type="match status" value="1"/>
</dbReference>
<dbReference type="InterPro" id="IPR036322">
    <property type="entry name" value="WD40_repeat_dom_sf"/>
</dbReference>
<dbReference type="GO" id="GO:0008104">
    <property type="term" value="P:intracellular protein localization"/>
    <property type="evidence" value="ECO:0007669"/>
    <property type="project" value="TreeGrafter"/>
</dbReference>
<dbReference type="InterPro" id="IPR015943">
    <property type="entry name" value="WD40/YVTN_repeat-like_dom_sf"/>
</dbReference>
<feature type="coiled-coil region" evidence="4">
    <location>
        <begin position="287"/>
        <end position="321"/>
    </location>
</feature>
<dbReference type="PROSITE" id="PS50197">
    <property type="entry name" value="BEACH"/>
    <property type="match status" value="1"/>
</dbReference>
<proteinExistence type="predicted"/>
<feature type="domain" description="BEACH" evidence="6">
    <location>
        <begin position="830"/>
        <end position="1123"/>
    </location>
</feature>
<keyword evidence="2" id="KW-0677">Repeat</keyword>